<dbReference type="EMBL" id="CAJJDO010000025">
    <property type="protein sequence ID" value="CAD8154380.1"/>
    <property type="molecule type" value="Genomic_DNA"/>
</dbReference>
<dbReference type="AlphaFoldDB" id="A0A8S1TQ34"/>
<organism evidence="1 2">
    <name type="scientific">Paramecium pentaurelia</name>
    <dbReference type="NCBI Taxonomy" id="43138"/>
    <lineage>
        <taxon>Eukaryota</taxon>
        <taxon>Sar</taxon>
        <taxon>Alveolata</taxon>
        <taxon>Ciliophora</taxon>
        <taxon>Intramacronucleata</taxon>
        <taxon>Oligohymenophorea</taxon>
        <taxon>Peniculida</taxon>
        <taxon>Parameciidae</taxon>
        <taxon>Paramecium</taxon>
    </lineage>
</organism>
<keyword evidence="2" id="KW-1185">Reference proteome</keyword>
<sequence length="185" mass="21818">MQKVLHVRWENIILNLSVYYVIIRKVSIQQNQKHIIVRRQIQRLSNLIQQIILNYILDIGDQTSEVIIYQNVRKKLIIVKEVGRLEMNLVKKDLLELYAKNVIYIILEDLDNILKIRIINVKSALDLLEIFCFHSSQIQQPLSLYIQQSLVQIVSLRVLNYSNKLLNIIKQSSAVIQINLRHLLK</sequence>
<evidence type="ECO:0000313" key="2">
    <source>
        <dbReference type="Proteomes" id="UP000689195"/>
    </source>
</evidence>
<proteinExistence type="predicted"/>
<dbReference type="Proteomes" id="UP000689195">
    <property type="component" value="Unassembled WGS sequence"/>
</dbReference>
<evidence type="ECO:0000313" key="1">
    <source>
        <dbReference type="EMBL" id="CAD8154380.1"/>
    </source>
</evidence>
<comment type="caution">
    <text evidence="1">The sequence shown here is derived from an EMBL/GenBank/DDBJ whole genome shotgun (WGS) entry which is preliminary data.</text>
</comment>
<gene>
    <name evidence="1" type="ORF">PPENT_87.1.T0250343</name>
</gene>
<reference evidence="1" key="1">
    <citation type="submission" date="2021-01" db="EMBL/GenBank/DDBJ databases">
        <authorList>
            <consortium name="Genoscope - CEA"/>
            <person name="William W."/>
        </authorList>
    </citation>
    <scope>NUCLEOTIDE SEQUENCE</scope>
</reference>
<name>A0A8S1TQ34_9CILI</name>
<accession>A0A8S1TQ34</accession>
<protein>
    <submittedName>
        <fullName evidence="1">Uncharacterized protein</fullName>
    </submittedName>
</protein>